<name>A0AAD4RDT9_9BILA</name>
<organism evidence="2 3">
    <name type="scientific">Ditylenchus destructor</name>
    <dbReference type="NCBI Taxonomy" id="166010"/>
    <lineage>
        <taxon>Eukaryota</taxon>
        <taxon>Metazoa</taxon>
        <taxon>Ecdysozoa</taxon>
        <taxon>Nematoda</taxon>
        <taxon>Chromadorea</taxon>
        <taxon>Rhabditida</taxon>
        <taxon>Tylenchina</taxon>
        <taxon>Tylenchomorpha</taxon>
        <taxon>Sphaerularioidea</taxon>
        <taxon>Anguinidae</taxon>
        <taxon>Anguininae</taxon>
        <taxon>Ditylenchus</taxon>
    </lineage>
</organism>
<dbReference type="EMBL" id="JAKKPZ010000001">
    <property type="protein sequence ID" value="KAI1729050.1"/>
    <property type="molecule type" value="Genomic_DNA"/>
</dbReference>
<evidence type="ECO:0000313" key="3">
    <source>
        <dbReference type="Proteomes" id="UP001201812"/>
    </source>
</evidence>
<gene>
    <name evidence="2" type="ORF">DdX_01268</name>
</gene>
<dbReference type="Proteomes" id="UP001201812">
    <property type="component" value="Unassembled WGS sequence"/>
</dbReference>
<accession>A0AAD4RDT9</accession>
<reference evidence="2" key="1">
    <citation type="submission" date="2022-01" db="EMBL/GenBank/DDBJ databases">
        <title>Genome Sequence Resource for Two Populations of Ditylenchus destructor, the Migratory Endoparasitic Phytonematode.</title>
        <authorList>
            <person name="Zhang H."/>
            <person name="Lin R."/>
            <person name="Xie B."/>
        </authorList>
    </citation>
    <scope>NUCLEOTIDE SEQUENCE</scope>
    <source>
        <strain evidence="2">BazhouSP</strain>
    </source>
</reference>
<proteinExistence type="predicted"/>
<feature type="region of interest" description="Disordered" evidence="1">
    <location>
        <begin position="60"/>
        <end position="83"/>
    </location>
</feature>
<keyword evidence="3" id="KW-1185">Reference proteome</keyword>
<protein>
    <submittedName>
        <fullName evidence="2">Uncharacterized protein</fullName>
    </submittedName>
</protein>
<evidence type="ECO:0000256" key="1">
    <source>
        <dbReference type="SAM" id="MobiDB-lite"/>
    </source>
</evidence>
<comment type="caution">
    <text evidence="2">The sequence shown here is derived from an EMBL/GenBank/DDBJ whole genome shotgun (WGS) entry which is preliminary data.</text>
</comment>
<dbReference type="AlphaFoldDB" id="A0AAD4RDT9"/>
<evidence type="ECO:0000313" key="2">
    <source>
        <dbReference type="EMBL" id="KAI1729050.1"/>
    </source>
</evidence>
<sequence length="129" mass="14544">MRKEIRKQRRDISVVVGSPLLICLDKHTAVFGGHRNCRLQQVIECDASGASGYPRRILRSYNHPKTSPPPIHLGSNRRTKGSKQSKKILSFSHFRLLIILLLLDPPAIVESDQAFYQEHGALVPALLRL</sequence>